<dbReference type="PROSITE" id="PS51257">
    <property type="entry name" value="PROKAR_LIPOPROTEIN"/>
    <property type="match status" value="1"/>
</dbReference>
<sequence length="160" mass="16924">MRPLPALVGLALLAACAAPVPPGELVLDVSEVETGAAPGQSKAFFSDYPDRLFYAAAEACTAPGQEIVRPDRSHLRCESLPPVDAAAALILEFDGTVENLPRFVISFASEAADDGGFLVTADNYIRVPQQAGGLRIIRLADSQMGRMMKDVMLRAGGQPL</sequence>
<dbReference type="eggNOG" id="ENOG5033MDS">
    <property type="taxonomic scope" value="Bacteria"/>
</dbReference>
<dbReference type="OrthoDB" id="7724709at2"/>
<dbReference type="Proteomes" id="UP000003635">
    <property type="component" value="Unassembled WGS sequence"/>
</dbReference>
<name>Q2CG57_OCEGH</name>
<gene>
    <name evidence="2" type="ORF">OG2516_03770</name>
</gene>
<keyword evidence="3" id="KW-1185">Reference proteome</keyword>
<feature type="chain" id="PRO_5004207511" evidence="1">
    <location>
        <begin position="18"/>
        <end position="160"/>
    </location>
</feature>
<proteinExistence type="predicted"/>
<protein>
    <submittedName>
        <fullName evidence="2">Lipoprotein, putative</fullName>
    </submittedName>
</protein>
<dbReference type="AlphaFoldDB" id="Q2CG57"/>
<organism evidence="2 3">
    <name type="scientific">Oceanicola granulosus (strain ATCC BAA-861 / DSM 15982 / KCTC 12143 / HTCC2516)</name>
    <dbReference type="NCBI Taxonomy" id="314256"/>
    <lineage>
        <taxon>Bacteria</taxon>
        <taxon>Pseudomonadati</taxon>
        <taxon>Pseudomonadota</taxon>
        <taxon>Alphaproteobacteria</taxon>
        <taxon>Rhodobacterales</taxon>
        <taxon>Roseobacteraceae</taxon>
        <taxon>Oceanicola</taxon>
    </lineage>
</organism>
<comment type="caution">
    <text evidence="2">The sequence shown here is derived from an EMBL/GenBank/DDBJ whole genome shotgun (WGS) entry which is preliminary data.</text>
</comment>
<dbReference type="HOGENOM" id="CLU_1711383_0_0_5"/>
<evidence type="ECO:0000313" key="3">
    <source>
        <dbReference type="Proteomes" id="UP000003635"/>
    </source>
</evidence>
<feature type="signal peptide" evidence="1">
    <location>
        <begin position="1"/>
        <end position="17"/>
    </location>
</feature>
<reference evidence="2 3" key="1">
    <citation type="journal article" date="2010" name="J. Bacteriol.">
        <title>Genome sequences of Oceanicola granulosus HTCC2516(T) and Oceanicola batsensis HTCC2597(TDelta).</title>
        <authorList>
            <person name="Thrash J.C."/>
            <person name="Cho J.C."/>
            <person name="Vergin K.L."/>
            <person name="Giovannoni S.J."/>
        </authorList>
    </citation>
    <scope>NUCLEOTIDE SEQUENCE [LARGE SCALE GENOMIC DNA]</scope>
    <source>
        <strain evidence="3">ATCC BAA-861 / DSM 15982 / KCTC 12143 / HTCC2516</strain>
    </source>
</reference>
<keyword evidence="1" id="KW-0732">Signal</keyword>
<accession>Q2CG57</accession>
<keyword evidence="2" id="KW-0449">Lipoprotein</keyword>
<dbReference type="RefSeq" id="WP_007254268.1">
    <property type="nucleotide sequence ID" value="NZ_CH724107.1"/>
</dbReference>
<evidence type="ECO:0000256" key="1">
    <source>
        <dbReference type="SAM" id="SignalP"/>
    </source>
</evidence>
<dbReference type="EMBL" id="AAOT01000010">
    <property type="protein sequence ID" value="EAR51672.1"/>
    <property type="molecule type" value="Genomic_DNA"/>
</dbReference>
<evidence type="ECO:0000313" key="2">
    <source>
        <dbReference type="EMBL" id="EAR51672.1"/>
    </source>
</evidence>